<comment type="caution">
    <text evidence="1">The sequence shown here is derived from an EMBL/GenBank/DDBJ whole genome shotgun (WGS) entry which is preliminary data.</text>
</comment>
<name>A0ABV4ZUF1_9ACTN</name>
<proteinExistence type="predicted"/>
<reference evidence="1 2" key="1">
    <citation type="submission" date="2024-09" db="EMBL/GenBank/DDBJ databases">
        <title>Draft genome sequence of multifaceted antimicrobials producing Streptomyces sp. strain FH1.</title>
        <authorList>
            <person name="Hassan F."/>
            <person name="Ali H."/>
            <person name="Hassan N."/>
            <person name="Nawaz A."/>
        </authorList>
    </citation>
    <scope>NUCLEOTIDE SEQUENCE [LARGE SCALE GENOMIC DNA]</scope>
    <source>
        <strain evidence="1 2">FH1</strain>
    </source>
</reference>
<protein>
    <submittedName>
        <fullName evidence="1">Uncharacterized protein</fullName>
    </submittedName>
</protein>
<sequence>MAGTEIAGTVTADEHELAAQMLAYLRDLDRSPRPLMPLRRGPDGTEVWWLVQRVVRAGAAVSLADSVLSTASWRLPDTSPLLRLLTAYVEAGRPLVPVADRLVREWRADPAPLPDWADVARQRSESPSAAWWALAEERLADWDLVHLLAERDQAERAVARMDEIAETLRVALAS</sequence>
<dbReference type="EMBL" id="JBHGBT010000046">
    <property type="protein sequence ID" value="MFB4197750.1"/>
    <property type="molecule type" value="Genomic_DNA"/>
</dbReference>
<dbReference type="Proteomes" id="UP001577267">
    <property type="component" value="Unassembled WGS sequence"/>
</dbReference>
<evidence type="ECO:0000313" key="1">
    <source>
        <dbReference type="EMBL" id="MFB4197750.1"/>
    </source>
</evidence>
<accession>A0ABV4ZUF1</accession>
<dbReference type="RefSeq" id="WP_375066341.1">
    <property type="nucleotide sequence ID" value="NZ_JBHGBT010000046.1"/>
</dbReference>
<evidence type="ECO:0000313" key="2">
    <source>
        <dbReference type="Proteomes" id="UP001577267"/>
    </source>
</evidence>
<keyword evidence="2" id="KW-1185">Reference proteome</keyword>
<organism evidence="1 2">
    <name type="scientific">Streptomyces carpaticus</name>
    <dbReference type="NCBI Taxonomy" id="285558"/>
    <lineage>
        <taxon>Bacteria</taxon>
        <taxon>Bacillati</taxon>
        <taxon>Actinomycetota</taxon>
        <taxon>Actinomycetes</taxon>
        <taxon>Kitasatosporales</taxon>
        <taxon>Streptomycetaceae</taxon>
        <taxon>Streptomyces</taxon>
    </lineage>
</organism>
<gene>
    <name evidence="1" type="ORF">ACE11A_25775</name>
</gene>